<feature type="compositionally biased region" description="Basic residues" evidence="1">
    <location>
        <begin position="60"/>
        <end position="71"/>
    </location>
</feature>
<feature type="compositionally biased region" description="Basic and acidic residues" evidence="1">
    <location>
        <begin position="72"/>
        <end position="81"/>
    </location>
</feature>
<keyword evidence="3" id="KW-1185">Reference proteome</keyword>
<dbReference type="Proteomes" id="UP000032360">
    <property type="component" value="Unassembled WGS sequence"/>
</dbReference>
<dbReference type="OrthoDB" id="9960587at2"/>
<feature type="region of interest" description="Disordered" evidence="1">
    <location>
        <begin position="43"/>
        <end position="81"/>
    </location>
</feature>
<organism evidence="2 3">
    <name type="scientific">Acidithrix ferrooxidans</name>
    <dbReference type="NCBI Taxonomy" id="1280514"/>
    <lineage>
        <taxon>Bacteria</taxon>
        <taxon>Bacillati</taxon>
        <taxon>Actinomycetota</taxon>
        <taxon>Acidimicrobiia</taxon>
        <taxon>Acidimicrobiales</taxon>
        <taxon>Acidimicrobiaceae</taxon>
        <taxon>Acidithrix</taxon>
    </lineage>
</organism>
<evidence type="ECO:0000313" key="2">
    <source>
        <dbReference type="EMBL" id="KJF15869.1"/>
    </source>
</evidence>
<dbReference type="AlphaFoldDB" id="A0A0D8HDB5"/>
<sequence>MSENTIIPDDGSLDAAESMIQSQWNQFVHPVLSVDWGSLPTFLAPTPPSSTDQTDSPRQSRARRFRIRRKNGRDGQLKPPV</sequence>
<evidence type="ECO:0000313" key="3">
    <source>
        <dbReference type="Proteomes" id="UP000032360"/>
    </source>
</evidence>
<comment type="caution">
    <text evidence="2">The sequence shown here is derived from an EMBL/GenBank/DDBJ whole genome shotgun (WGS) entry which is preliminary data.</text>
</comment>
<dbReference type="EMBL" id="JXYS01000114">
    <property type="protein sequence ID" value="KJF15869.1"/>
    <property type="molecule type" value="Genomic_DNA"/>
</dbReference>
<evidence type="ECO:0000256" key="1">
    <source>
        <dbReference type="SAM" id="MobiDB-lite"/>
    </source>
</evidence>
<gene>
    <name evidence="2" type="ORF">AXFE_32730</name>
</gene>
<protein>
    <submittedName>
        <fullName evidence="2">Uncharacterized protein</fullName>
    </submittedName>
</protein>
<accession>A0A0D8HDB5</accession>
<proteinExistence type="predicted"/>
<dbReference type="RefSeq" id="WP_152626160.1">
    <property type="nucleotide sequence ID" value="NZ_JXYS01000114.1"/>
</dbReference>
<reference evidence="2 3" key="1">
    <citation type="submission" date="2015-01" db="EMBL/GenBank/DDBJ databases">
        <title>Draft genome of the acidophilic iron oxidizer Acidithrix ferrooxidans strain Py-F3.</title>
        <authorList>
            <person name="Poehlein A."/>
            <person name="Eisen S."/>
            <person name="Schloemann M."/>
            <person name="Johnson B.D."/>
            <person name="Daniel R."/>
            <person name="Muehling M."/>
        </authorList>
    </citation>
    <scope>NUCLEOTIDE SEQUENCE [LARGE SCALE GENOMIC DNA]</scope>
    <source>
        <strain evidence="2 3">Py-F3</strain>
    </source>
</reference>
<name>A0A0D8HDB5_9ACTN</name>